<dbReference type="InterPro" id="IPR011701">
    <property type="entry name" value="MFS"/>
</dbReference>
<evidence type="ECO:0000256" key="6">
    <source>
        <dbReference type="SAM" id="Phobius"/>
    </source>
</evidence>
<dbReference type="InterPro" id="IPR036259">
    <property type="entry name" value="MFS_trans_sf"/>
</dbReference>
<dbReference type="Pfam" id="PF07690">
    <property type="entry name" value="MFS_1"/>
    <property type="match status" value="1"/>
</dbReference>
<feature type="transmembrane region" description="Helical" evidence="6">
    <location>
        <begin position="137"/>
        <end position="158"/>
    </location>
</feature>
<dbReference type="Proteomes" id="UP000703269">
    <property type="component" value="Unassembled WGS sequence"/>
</dbReference>
<evidence type="ECO:0000259" key="7">
    <source>
        <dbReference type="PROSITE" id="PS50850"/>
    </source>
</evidence>
<comment type="caution">
    <text evidence="8">The sequence shown here is derived from an EMBL/GenBank/DDBJ whole genome shotgun (WGS) entry which is preliminary data.</text>
</comment>
<sequence length="568" mass="59607">MSETNLASTVPSSKSDPALAPHKDEAVVQAAAPAPAAGTRTGLRFWLLILAVNVSLFLTALDYSAVSTALPTIVHDLAGDDFVWIGSAYALAATAFLPMTGGLAEIFGRRAAMFVAQALFALGSALCGSAQNMNWLIAARTIQGAGGGSLMAITSIVISDLVPLADRAMYNALMGLTWGVAAAIGPVVGGAFTQDGQWRWLFYMNLPIAGAAAALALLFMRLKTPPGSFKSKMARMDWIGNFLIIASTTACVVALSWGGIRYAWGAPRVVVPLVLGLVGIVVFLVYEARWAREPIVPIVLLSNRTTLSGYIQVFVGAMLLVTAIFFLPVYYQACLHAGPTRSGVDLFGLAMPLGPVLIATGASIKRTHAYRAQLWLAFALAVAGFGAMSAIKADSAPGMGIGLPVLVGVGAGVWSSATYFPVLAPLPVAANAHALALFAFFRSFACVWGVTIGTAVLQTQLTQRLPADFVARVPGGVSLAFALIPLIPGLEEPFRSEVRAAFADSVATIWKVMAGVAGAGLLASFAMRAVPLSRQVDEKWALEERGAEPSREGEEGRDVEMQVADLPR</sequence>
<keyword evidence="3 6" id="KW-1133">Transmembrane helix</keyword>
<dbReference type="InterPro" id="IPR005829">
    <property type="entry name" value="Sugar_transporter_CS"/>
</dbReference>
<dbReference type="PANTHER" id="PTHR23501">
    <property type="entry name" value="MAJOR FACILITATOR SUPERFAMILY"/>
    <property type="match status" value="1"/>
</dbReference>
<feature type="compositionally biased region" description="Basic and acidic residues" evidence="5">
    <location>
        <begin position="541"/>
        <end position="560"/>
    </location>
</feature>
<feature type="transmembrane region" description="Helical" evidence="6">
    <location>
        <begin position="372"/>
        <end position="391"/>
    </location>
</feature>
<dbReference type="PROSITE" id="PS00216">
    <property type="entry name" value="SUGAR_TRANSPORT_1"/>
    <property type="match status" value="1"/>
</dbReference>
<dbReference type="EMBL" id="BPQB01000034">
    <property type="protein sequence ID" value="GJE93665.1"/>
    <property type="molecule type" value="Genomic_DNA"/>
</dbReference>
<dbReference type="PRINTS" id="PR01036">
    <property type="entry name" value="TCRTETB"/>
</dbReference>
<dbReference type="AlphaFoldDB" id="A0A9P3GF33"/>
<keyword evidence="2 6" id="KW-0812">Transmembrane</keyword>
<dbReference type="Gene3D" id="1.20.1250.20">
    <property type="entry name" value="MFS general substrate transporter like domains"/>
    <property type="match status" value="1"/>
</dbReference>
<dbReference type="PANTHER" id="PTHR23501:SF102">
    <property type="entry name" value="DRUG TRANSPORTER, PUTATIVE (AFU_ORTHOLOGUE AFUA_3G08530)-RELATED"/>
    <property type="match status" value="1"/>
</dbReference>
<dbReference type="SUPFAM" id="SSF103473">
    <property type="entry name" value="MFS general substrate transporter"/>
    <property type="match status" value="1"/>
</dbReference>
<proteinExistence type="predicted"/>
<feature type="transmembrane region" description="Helical" evidence="6">
    <location>
        <begin position="307"/>
        <end position="331"/>
    </location>
</feature>
<evidence type="ECO:0000256" key="1">
    <source>
        <dbReference type="ARBA" id="ARBA00004141"/>
    </source>
</evidence>
<feature type="transmembrane region" description="Helical" evidence="6">
    <location>
        <begin position="434"/>
        <end position="457"/>
    </location>
</feature>
<evidence type="ECO:0000256" key="5">
    <source>
        <dbReference type="SAM" id="MobiDB-lite"/>
    </source>
</evidence>
<evidence type="ECO:0000256" key="2">
    <source>
        <dbReference type="ARBA" id="ARBA00022692"/>
    </source>
</evidence>
<keyword evidence="4 6" id="KW-0472">Membrane</keyword>
<dbReference type="PROSITE" id="PS50850">
    <property type="entry name" value="MFS"/>
    <property type="match status" value="1"/>
</dbReference>
<feature type="transmembrane region" description="Helical" evidence="6">
    <location>
        <begin position="170"/>
        <end position="188"/>
    </location>
</feature>
<gene>
    <name evidence="8" type="ORF">PsYK624_098250</name>
</gene>
<feature type="transmembrane region" description="Helical" evidence="6">
    <location>
        <begin position="200"/>
        <end position="219"/>
    </location>
</feature>
<evidence type="ECO:0000256" key="3">
    <source>
        <dbReference type="ARBA" id="ARBA00022989"/>
    </source>
</evidence>
<feature type="transmembrane region" description="Helical" evidence="6">
    <location>
        <begin position="45"/>
        <end position="70"/>
    </location>
</feature>
<dbReference type="InterPro" id="IPR020846">
    <property type="entry name" value="MFS_dom"/>
</dbReference>
<comment type="subcellular location">
    <subcellularLocation>
        <location evidence="1">Membrane</location>
        <topology evidence="1">Multi-pass membrane protein</topology>
    </subcellularLocation>
</comment>
<evidence type="ECO:0000313" key="9">
    <source>
        <dbReference type="Proteomes" id="UP000703269"/>
    </source>
</evidence>
<feature type="transmembrane region" description="Helical" evidence="6">
    <location>
        <begin position="82"/>
        <end position="104"/>
    </location>
</feature>
<feature type="transmembrane region" description="Helical" evidence="6">
    <location>
        <begin position="111"/>
        <end position="131"/>
    </location>
</feature>
<feature type="transmembrane region" description="Helical" evidence="6">
    <location>
        <begin position="403"/>
        <end position="422"/>
    </location>
</feature>
<dbReference type="GO" id="GO:0005886">
    <property type="term" value="C:plasma membrane"/>
    <property type="evidence" value="ECO:0007669"/>
    <property type="project" value="TreeGrafter"/>
</dbReference>
<feature type="transmembrane region" description="Helical" evidence="6">
    <location>
        <begin position="239"/>
        <end position="260"/>
    </location>
</feature>
<feature type="region of interest" description="Disordered" evidence="5">
    <location>
        <begin position="541"/>
        <end position="568"/>
    </location>
</feature>
<evidence type="ECO:0000256" key="4">
    <source>
        <dbReference type="ARBA" id="ARBA00023136"/>
    </source>
</evidence>
<dbReference type="OrthoDB" id="3437016at2759"/>
<organism evidence="8 9">
    <name type="scientific">Phanerochaete sordida</name>
    <dbReference type="NCBI Taxonomy" id="48140"/>
    <lineage>
        <taxon>Eukaryota</taxon>
        <taxon>Fungi</taxon>
        <taxon>Dikarya</taxon>
        <taxon>Basidiomycota</taxon>
        <taxon>Agaricomycotina</taxon>
        <taxon>Agaricomycetes</taxon>
        <taxon>Polyporales</taxon>
        <taxon>Phanerochaetaceae</taxon>
        <taxon>Phanerochaete</taxon>
    </lineage>
</organism>
<reference evidence="8 9" key="1">
    <citation type="submission" date="2021-08" db="EMBL/GenBank/DDBJ databases">
        <title>Draft Genome Sequence of Phanerochaete sordida strain YK-624.</title>
        <authorList>
            <person name="Mori T."/>
            <person name="Dohra H."/>
            <person name="Suzuki T."/>
            <person name="Kawagishi H."/>
            <person name="Hirai H."/>
        </authorList>
    </citation>
    <scope>NUCLEOTIDE SEQUENCE [LARGE SCALE GENOMIC DNA]</scope>
    <source>
        <strain evidence="8 9">YK-624</strain>
    </source>
</reference>
<dbReference type="GO" id="GO:0022857">
    <property type="term" value="F:transmembrane transporter activity"/>
    <property type="evidence" value="ECO:0007669"/>
    <property type="project" value="InterPro"/>
</dbReference>
<feature type="transmembrane region" description="Helical" evidence="6">
    <location>
        <begin position="508"/>
        <end position="530"/>
    </location>
</feature>
<evidence type="ECO:0000313" key="8">
    <source>
        <dbReference type="EMBL" id="GJE93665.1"/>
    </source>
</evidence>
<keyword evidence="9" id="KW-1185">Reference proteome</keyword>
<feature type="transmembrane region" description="Helical" evidence="6">
    <location>
        <begin position="469"/>
        <end position="488"/>
    </location>
</feature>
<name>A0A9P3GF33_9APHY</name>
<protein>
    <submittedName>
        <fullName evidence="8">MFS general substrate transporter</fullName>
    </submittedName>
</protein>
<feature type="domain" description="Major facilitator superfamily (MFS) profile" evidence="7">
    <location>
        <begin position="48"/>
        <end position="532"/>
    </location>
</feature>
<accession>A0A9P3GF33</accession>
<feature type="transmembrane region" description="Helical" evidence="6">
    <location>
        <begin position="266"/>
        <end position="286"/>
    </location>
</feature>